<evidence type="ECO:0000259" key="1">
    <source>
        <dbReference type="Pfam" id="PF07687"/>
    </source>
</evidence>
<dbReference type="InterPro" id="IPR002933">
    <property type="entry name" value="Peptidase_M20"/>
</dbReference>
<dbReference type="PANTHER" id="PTHR11014:SF169">
    <property type="entry name" value="CLAN MH, FAMILY M20, PEPTIDASE T-LIKE METALLOPEPTIDASE"/>
    <property type="match status" value="1"/>
</dbReference>
<protein>
    <submittedName>
        <fullName evidence="2">Putative hydrolase YxeP</fullName>
        <ecNumber evidence="2">3.-.-.-</ecNumber>
    </submittedName>
</protein>
<reference evidence="2" key="1">
    <citation type="submission" date="2019-08" db="EMBL/GenBank/DDBJ databases">
        <authorList>
            <person name="Kucharzyk K."/>
            <person name="Murdoch R.W."/>
            <person name="Higgins S."/>
            <person name="Loffler F."/>
        </authorList>
    </citation>
    <scope>NUCLEOTIDE SEQUENCE</scope>
</reference>
<accession>A0A645A2R5</accession>
<organism evidence="2">
    <name type="scientific">bioreactor metagenome</name>
    <dbReference type="NCBI Taxonomy" id="1076179"/>
    <lineage>
        <taxon>unclassified sequences</taxon>
        <taxon>metagenomes</taxon>
        <taxon>ecological metagenomes</taxon>
    </lineage>
</organism>
<dbReference type="InterPro" id="IPR011650">
    <property type="entry name" value="Peptidase_M20_dimer"/>
</dbReference>
<dbReference type="GO" id="GO:0016787">
    <property type="term" value="F:hydrolase activity"/>
    <property type="evidence" value="ECO:0007669"/>
    <property type="project" value="UniProtKB-KW"/>
</dbReference>
<dbReference type="AlphaFoldDB" id="A0A645A2R5"/>
<comment type="caution">
    <text evidence="2">The sequence shown here is derived from an EMBL/GenBank/DDBJ whole genome shotgun (WGS) entry which is preliminary data.</text>
</comment>
<dbReference type="InterPro" id="IPR017439">
    <property type="entry name" value="Amidohydrolase"/>
</dbReference>
<dbReference type="InterPro" id="IPR036264">
    <property type="entry name" value="Bact_exopeptidase_dim_dom"/>
</dbReference>
<keyword evidence="2" id="KW-0378">Hydrolase</keyword>
<dbReference type="EMBL" id="VSSQ01011323">
    <property type="protein sequence ID" value="MPM46551.1"/>
    <property type="molecule type" value="Genomic_DNA"/>
</dbReference>
<dbReference type="NCBIfam" id="TIGR01891">
    <property type="entry name" value="amidohydrolases"/>
    <property type="match status" value="1"/>
</dbReference>
<sequence length="356" mass="40245">MDKVHELRKTLHYIPELSGMEIKTAETIKNFLKHNTGLKIVDMGTFFYAVHYEGKEYKNIAFRADMDAIPGENGAYHGCGHDGHSAALAGLALRIDNLKLNKNIFLLFQPAEEIGKGAEICLKMLDIEKIDEIYGWHNIPQYKEGQILLRNGSFACASKGITIKFAGKQCHAAYPETGINPSFIIARLVEKLDEFIDKNLYSAPVLATIVNINVGSVNFGISAGYGEVSMTLRARFIYDLDKLLNMILAFSEAESKKEGIELRYDIFDEFPDTVNDDSLYIKTRKMLEREGFDYTLLSEPLRWSEDFGYYAKKTKGFFYGIGVGEKHPALHTQKYEFNDAILDKAIDVMKKIAESE</sequence>
<dbReference type="SUPFAM" id="SSF53187">
    <property type="entry name" value="Zn-dependent exopeptidases"/>
    <property type="match status" value="1"/>
</dbReference>
<evidence type="ECO:0000313" key="2">
    <source>
        <dbReference type="EMBL" id="MPM46551.1"/>
    </source>
</evidence>
<dbReference type="Gene3D" id="3.30.70.360">
    <property type="match status" value="1"/>
</dbReference>
<feature type="domain" description="Peptidase M20 dimerisation" evidence="1">
    <location>
        <begin position="159"/>
        <end position="257"/>
    </location>
</feature>
<dbReference type="Pfam" id="PF07687">
    <property type="entry name" value="M20_dimer"/>
    <property type="match status" value="1"/>
</dbReference>
<name>A0A645A2R5_9ZZZZ</name>
<dbReference type="Gene3D" id="3.40.630.10">
    <property type="entry name" value="Zn peptidases"/>
    <property type="match status" value="1"/>
</dbReference>
<dbReference type="PANTHER" id="PTHR11014">
    <property type="entry name" value="PEPTIDASE M20 FAMILY MEMBER"/>
    <property type="match status" value="1"/>
</dbReference>
<dbReference type="EC" id="3.-.-.-" evidence="2"/>
<gene>
    <name evidence="2" type="primary">yxeP_31</name>
    <name evidence="2" type="ORF">SDC9_93255</name>
</gene>
<dbReference type="SUPFAM" id="SSF55031">
    <property type="entry name" value="Bacterial exopeptidase dimerisation domain"/>
    <property type="match status" value="1"/>
</dbReference>
<proteinExistence type="predicted"/>
<dbReference type="Pfam" id="PF01546">
    <property type="entry name" value="Peptidase_M20"/>
    <property type="match status" value="1"/>
</dbReference>